<keyword evidence="3" id="KW-1185">Reference proteome</keyword>
<feature type="region of interest" description="Disordered" evidence="1">
    <location>
        <begin position="1"/>
        <end position="55"/>
    </location>
</feature>
<dbReference type="Proteomes" id="UP000609879">
    <property type="component" value="Unassembled WGS sequence"/>
</dbReference>
<reference evidence="2 3" key="1">
    <citation type="submission" date="2021-01" db="EMBL/GenBank/DDBJ databases">
        <title>Whole genome shotgun sequence of Actinoplanes deccanensis NBRC 13994.</title>
        <authorList>
            <person name="Komaki H."/>
            <person name="Tamura T."/>
        </authorList>
    </citation>
    <scope>NUCLEOTIDE SEQUENCE [LARGE SCALE GENOMIC DNA]</scope>
    <source>
        <strain evidence="2 3">NBRC 13994</strain>
    </source>
</reference>
<evidence type="ECO:0000313" key="3">
    <source>
        <dbReference type="Proteomes" id="UP000609879"/>
    </source>
</evidence>
<protein>
    <submittedName>
        <fullName evidence="2">Uncharacterized protein</fullName>
    </submittedName>
</protein>
<comment type="caution">
    <text evidence="2">The sequence shown here is derived from an EMBL/GenBank/DDBJ whole genome shotgun (WGS) entry which is preliminary data.</text>
</comment>
<accession>A0ABQ3YDU6</accession>
<sequence length="55" mass="5573">MTDLPCPHHSAAANNDPNGRKGTTHADPVAGGEGPPPGRQWTPGKVEGRGCALST</sequence>
<name>A0ABQ3YDU6_9ACTN</name>
<gene>
    <name evidence="2" type="ORF">Ade02nite_68050</name>
</gene>
<evidence type="ECO:0000256" key="1">
    <source>
        <dbReference type="SAM" id="MobiDB-lite"/>
    </source>
</evidence>
<dbReference type="EMBL" id="BOMI01000139">
    <property type="protein sequence ID" value="GID78164.1"/>
    <property type="molecule type" value="Genomic_DNA"/>
</dbReference>
<proteinExistence type="predicted"/>
<evidence type="ECO:0000313" key="2">
    <source>
        <dbReference type="EMBL" id="GID78164.1"/>
    </source>
</evidence>
<organism evidence="2 3">
    <name type="scientific">Paractinoplanes deccanensis</name>
    <dbReference type="NCBI Taxonomy" id="113561"/>
    <lineage>
        <taxon>Bacteria</taxon>
        <taxon>Bacillati</taxon>
        <taxon>Actinomycetota</taxon>
        <taxon>Actinomycetes</taxon>
        <taxon>Micromonosporales</taxon>
        <taxon>Micromonosporaceae</taxon>
        <taxon>Paractinoplanes</taxon>
    </lineage>
</organism>